<evidence type="ECO:0000313" key="2">
    <source>
        <dbReference type="Proteomes" id="UP000410049"/>
    </source>
</evidence>
<accession>A0A5M9ZI61</accession>
<proteinExistence type="predicted"/>
<name>A0A5M9ZI61_9BIFI</name>
<dbReference type="AlphaFoldDB" id="A0A5M9ZI61"/>
<dbReference type="Proteomes" id="UP000410049">
    <property type="component" value="Unassembled WGS sequence"/>
</dbReference>
<gene>
    <name evidence="1" type="ORF">EMO91_09245</name>
</gene>
<protein>
    <recommendedName>
        <fullName evidence="3">NTP pyrophosphohydrolase MazG putative catalytic core domain-containing protein</fullName>
    </recommendedName>
</protein>
<sequence length="99" mass="11043">MSPRIVILPPVQSFGRLKADKWLLLKTLEEAAELVEAGKRAVNAPDFQTGLNARGDMLSEWADLLQTLVNTAVAFDFTNVEIEQAMSDCLERNRLKGRV</sequence>
<reference evidence="1 2" key="1">
    <citation type="journal article" date="2019" name="Syst. Appl. Microbiol.">
        <title>Characterization of Bifidobacterium species in feaces of the Egyptian fruit bat: Description of B. vespertilionis sp. nov. and B. rousetti sp. nov.</title>
        <authorList>
            <person name="Modesto M."/>
            <person name="Satti M."/>
            <person name="Watanabe K."/>
            <person name="Puglisi E."/>
            <person name="Morelli L."/>
            <person name="Huang C.-H."/>
            <person name="Liou J.-S."/>
            <person name="Miyashita M."/>
            <person name="Tamura T."/>
            <person name="Saito S."/>
            <person name="Mori K."/>
            <person name="Huang L."/>
            <person name="Sciavilla P."/>
            <person name="Sandri C."/>
            <person name="Spiezio C."/>
            <person name="Vitali F."/>
            <person name="Cavalieri D."/>
            <person name="Perpetuini G."/>
            <person name="Tofalo R."/>
            <person name="Bonetti A."/>
            <person name="Arita M."/>
            <person name="Mattarelli P."/>
        </authorList>
    </citation>
    <scope>NUCLEOTIDE SEQUENCE [LARGE SCALE GENOMIC DNA]</scope>
    <source>
        <strain evidence="1 2">RST17</strain>
    </source>
</reference>
<evidence type="ECO:0008006" key="3">
    <source>
        <dbReference type="Google" id="ProtNLM"/>
    </source>
</evidence>
<evidence type="ECO:0000313" key="1">
    <source>
        <dbReference type="EMBL" id="KAA8827311.1"/>
    </source>
</evidence>
<comment type="caution">
    <text evidence="1">The sequence shown here is derived from an EMBL/GenBank/DDBJ whole genome shotgun (WGS) entry which is preliminary data.</text>
</comment>
<dbReference type="EMBL" id="RZUH01000007">
    <property type="protein sequence ID" value="KAA8827311.1"/>
    <property type="molecule type" value="Genomic_DNA"/>
</dbReference>
<organism evidence="1 2">
    <name type="scientific">Bifidobacterium myosotis</name>
    <dbReference type="NCBI Taxonomy" id="1630166"/>
    <lineage>
        <taxon>Bacteria</taxon>
        <taxon>Bacillati</taxon>
        <taxon>Actinomycetota</taxon>
        <taxon>Actinomycetes</taxon>
        <taxon>Bifidobacteriales</taxon>
        <taxon>Bifidobacteriaceae</taxon>
        <taxon>Bifidobacterium</taxon>
    </lineage>
</organism>
<dbReference type="SUPFAM" id="SSF101386">
    <property type="entry name" value="all-alpha NTP pyrophosphatases"/>
    <property type="match status" value="1"/>
</dbReference>